<feature type="compositionally biased region" description="Polar residues" evidence="2">
    <location>
        <begin position="67"/>
        <end position="80"/>
    </location>
</feature>
<evidence type="ECO:0000256" key="2">
    <source>
        <dbReference type="SAM" id="MobiDB-lite"/>
    </source>
</evidence>
<comment type="caution">
    <text evidence="3">The sequence shown here is derived from an EMBL/GenBank/DDBJ whole genome shotgun (WGS) entry which is preliminary data.</text>
</comment>
<feature type="region of interest" description="Disordered" evidence="2">
    <location>
        <begin position="1"/>
        <end position="157"/>
    </location>
</feature>
<name>A0A2K3PDW7_TRIPR</name>
<feature type="compositionally biased region" description="Polar residues" evidence="2">
    <location>
        <begin position="107"/>
        <end position="124"/>
    </location>
</feature>
<sequence>MCLEELNAAQQETLSERTPSPQPVETFIPNKSPSRKPTGSPHLGAEDNTLEPNNEEASLDQRPSHESPPSVQIQMPSTNEPIMDVVNAEVGHNVGVANEQGPPLEGEQSTTNQPQPSGSNHCSGSMNTNSFDSDDNDSQTRDSYDEECTSVSKPPPSIIFPAELAKELKDLAPADALNKLLSSHGSSNPNAEDKESFFEQEQFDHELRTSETTFLLVTQAEAYLEQYVSQSQLLTRTDELLNSQLSAQQRHFDHAAYCNAEVVRIKATSSDSLNQIVACEDNITKWRSEIKELEEKIRQEEARMEHLATLAVEVHRAKINELAHEGLQHYSDGLAVQRQVERLANDKEMLQRKLVSIRNQYFQFKAANQVPPSSSQQRP</sequence>
<feature type="compositionally biased region" description="Polar residues" evidence="2">
    <location>
        <begin position="8"/>
        <end position="19"/>
    </location>
</feature>
<reference evidence="3 5" key="1">
    <citation type="journal article" date="2014" name="Am. J. Bot.">
        <title>Genome assembly and annotation for red clover (Trifolium pratense; Fabaceae).</title>
        <authorList>
            <person name="Istvanek J."/>
            <person name="Jaros M."/>
            <person name="Krenek A."/>
            <person name="Repkova J."/>
        </authorList>
    </citation>
    <scope>NUCLEOTIDE SEQUENCE [LARGE SCALE GENOMIC DNA]</scope>
    <source>
        <strain evidence="5">cv. Tatra</strain>
        <tissue evidence="3">Young leaves</tissue>
    </source>
</reference>
<accession>A0A2K3PDW7</accession>
<evidence type="ECO:0000313" key="5">
    <source>
        <dbReference type="Proteomes" id="UP000236291"/>
    </source>
</evidence>
<proteinExistence type="predicted"/>
<evidence type="ECO:0000256" key="1">
    <source>
        <dbReference type="SAM" id="Coils"/>
    </source>
</evidence>
<protein>
    <submittedName>
        <fullName evidence="3">Uncharacterized protein</fullName>
    </submittedName>
</protein>
<organism evidence="3 5">
    <name type="scientific">Trifolium pratense</name>
    <name type="common">Red clover</name>
    <dbReference type="NCBI Taxonomy" id="57577"/>
    <lineage>
        <taxon>Eukaryota</taxon>
        <taxon>Viridiplantae</taxon>
        <taxon>Streptophyta</taxon>
        <taxon>Embryophyta</taxon>
        <taxon>Tracheophyta</taxon>
        <taxon>Spermatophyta</taxon>
        <taxon>Magnoliopsida</taxon>
        <taxon>eudicotyledons</taxon>
        <taxon>Gunneridae</taxon>
        <taxon>Pentapetalae</taxon>
        <taxon>rosids</taxon>
        <taxon>fabids</taxon>
        <taxon>Fabales</taxon>
        <taxon>Fabaceae</taxon>
        <taxon>Papilionoideae</taxon>
        <taxon>50 kb inversion clade</taxon>
        <taxon>NPAAA clade</taxon>
        <taxon>Hologalegina</taxon>
        <taxon>IRL clade</taxon>
        <taxon>Trifolieae</taxon>
        <taxon>Trifolium</taxon>
    </lineage>
</organism>
<reference evidence="3 5" key="2">
    <citation type="journal article" date="2017" name="Front. Plant Sci.">
        <title>Gene Classification and Mining of Molecular Markers Useful in Red Clover (Trifolium pratense) Breeding.</title>
        <authorList>
            <person name="Istvanek J."/>
            <person name="Dluhosova J."/>
            <person name="Dluhos P."/>
            <person name="Patkova L."/>
            <person name="Nedelnik J."/>
            <person name="Repkova J."/>
        </authorList>
    </citation>
    <scope>NUCLEOTIDE SEQUENCE [LARGE SCALE GENOMIC DNA]</scope>
    <source>
        <strain evidence="5">cv. Tatra</strain>
        <tissue evidence="3">Young leaves</tissue>
    </source>
</reference>
<feature type="coiled-coil region" evidence="1">
    <location>
        <begin position="276"/>
        <end position="310"/>
    </location>
</feature>
<evidence type="ECO:0000313" key="3">
    <source>
        <dbReference type="EMBL" id="PNY13489.1"/>
    </source>
</evidence>
<keyword evidence="1" id="KW-0175">Coiled coil</keyword>
<dbReference type="Proteomes" id="UP000236291">
    <property type="component" value="Unassembled WGS sequence"/>
</dbReference>
<gene>
    <name evidence="3" type="ORF">L195_g010144</name>
    <name evidence="4" type="ORF">L195_g014309</name>
</gene>
<dbReference type="EMBL" id="ASHM01009469">
    <property type="protein sequence ID" value="PNY17562.1"/>
    <property type="molecule type" value="Genomic_DNA"/>
</dbReference>
<evidence type="ECO:0000313" key="4">
    <source>
        <dbReference type="EMBL" id="PNY17562.1"/>
    </source>
</evidence>
<dbReference type="AlphaFoldDB" id="A0A2K3PDW7"/>
<dbReference type="EMBL" id="ASHM01006109">
    <property type="protein sequence ID" value="PNY13489.1"/>
    <property type="molecule type" value="Genomic_DNA"/>
</dbReference>